<dbReference type="RefSeq" id="WP_013884377.1">
    <property type="nucleotide sequence ID" value="NC_015671.1"/>
</dbReference>
<dbReference type="Proteomes" id="UP000000485">
    <property type="component" value="Chromosome"/>
</dbReference>
<dbReference type="InterPro" id="IPR036390">
    <property type="entry name" value="WH_DNA-bd_sf"/>
</dbReference>
<evidence type="ECO:0000259" key="1">
    <source>
        <dbReference type="Pfam" id="PF00293"/>
    </source>
</evidence>
<dbReference type="KEGG" id="cga:Celgi_2359"/>
<dbReference type="PANTHER" id="PTHR43736">
    <property type="entry name" value="ADP-RIBOSE PYROPHOSPHATASE"/>
    <property type="match status" value="1"/>
</dbReference>
<feature type="domain" description="Nudix hydrolase" evidence="1">
    <location>
        <begin position="25"/>
        <end position="136"/>
    </location>
</feature>
<dbReference type="GO" id="GO:0016787">
    <property type="term" value="F:hydrolase activity"/>
    <property type="evidence" value="ECO:0007669"/>
    <property type="project" value="UniProtKB-KW"/>
</dbReference>
<dbReference type="EMBL" id="CP002665">
    <property type="protein sequence ID" value="AEI12859.1"/>
    <property type="molecule type" value="Genomic_DNA"/>
</dbReference>
<gene>
    <name evidence="3" type="ordered locus">Celgi_2359</name>
</gene>
<evidence type="ECO:0000313" key="4">
    <source>
        <dbReference type="Proteomes" id="UP000000485"/>
    </source>
</evidence>
<name>F8A1H5_CELGA</name>
<keyword evidence="4" id="KW-1185">Reference proteome</keyword>
<proteinExistence type="predicted"/>
<dbReference type="PANTHER" id="PTHR43736:SF4">
    <property type="entry name" value="SLR1690 PROTEIN"/>
    <property type="match status" value="1"/>
</dbReference>
<dbReference type="InterPro" id="IPR015797">
    <property type="entry name" value="NUDIX_hydrolase-like_dom_sf"/>
</dbReference>
<dbReference type="AlphaFoldDB" id="F8A1H5"/>
<dbReference type="InterPro" id="IPR036388">
    <property type="entry name" value="WH-like_DNA-bd_sf"/>
</dbReference>
<sequence>MTASRDATGRSLEDYPRPSLAVDTAVLTIKDRALCVLLVRAVDVDDATAWRLPGTFLHPGETLADAVTRSLRDKAGVTGLHPEQLHVFDDPSRDDRGWVLSVAHLEVVRADRIPATAENRLVSASEVPDLPFDHRDIIDFAVEALRRRYESTPDPSDLVDPAEPDGSFTLRELRQTHEAVAGRPLPPDTFRRTMQGSLVDTGRLSLGRRGKPATLFRRLPG</sequence>
<evidence type="ECO:0000259" key="2">
    <source>
        <dbReference type="Pfam" id="PF21906"/>
    </source>
</evidence>
<organism evidence="3 4">
    <name type="scientific">Cellulomonas gilvus (strain ATCC 13127 / NRRL B-14078)</name>
    <name type="common">Cellvibrio gilvus</name>
    <dbReference type="NCBI Taxonomy" id="593907"/>
    <lineage>
        <taxon>Bacteria</taxon>
        <taxon>Bacillati</taxon>
        <taxon>Actinomycetota</taxon>
        <taxon>Actinomycetes</taxon>
        <taxon>Micrococcales</taxon>
        <taxon>Cellulomonadaceae</taxon>
        <taxon>Cellulomonas</taxon>
    </lineage>
</organism>
<dbReference type="Gene3D" id="3.90.79.10">
    <property type="entry name" value="Nucleoside Triphosphate Pyrophosphohydrolase"/>
    <property type="match status" value="1"/>
</dbReference>
<keyword evidence="3" id="KW-0378">Hydrolase</keyword>
<dbReference type="Gene3D" id="1.10.10.10">
    <property type="entry name" value="Winged helix-like DNA-binding domain superfamily/Winged helix DNA-binding domain"/>
    <property type="match status" value="1"/>
</dbReference>
<dbReference type="HOGENOM" id="CLU_037162_3_3_11"/>
<dbReference type="eggNOG" id="COG1051">
    <property type="taxonomic scope" value="Bacteria"/>
</dbReference>
<feature type="domain" description="NrtR DNA-binding winged helix" evidence="2">
    <location>
        <begin position="167"/>
        <end position="217"/>
    </location>
</feature>
<accession>F8A1H5</accession>
<dbReference type="Pfam" id="PF21906">
    <property type="entry name" value="WHD_NrtR"/>
    <property type="match status" value="1"/>
</dbReference>
<dbReference type="Pfam" id="PF00293">
    <property type="entry name" value="NUDIX"/>
    <property type="match status" value="1"/>
</dbReference>
<dbReference type="InterPro" id="IPR000086">
    <property type="entry name" value="NUDIX_hydrolase_dom"/>
</dbReference>
<dbReference type="OrthoDB" id="9786141at2"/>
<evidence type="ECO:0000313" key="3">
    <source>
        <dbReference type="EMBL" id="AEI12859.1"/>
    </source>
</evidence>
<dbReference type="STRING" id="593907.Celgi_2359"/>
<dbReference type="CDD" id="cd18873">
    <property type="entry name" value="NUDIX_NadM_like"/>
    <property type="match status" value="1"/>
</dbReference>
<dbReference type="SUPFAM" id="SSF46785">
    <property type="entry name" value="Winged helix' DNA-binding domain"/>
    <property type="match status" value="1"/>
</dbReference>
<reference evidence="4" key="1">
    <citation type="submission" date="2011-04" db="EMBL/GenBank/DDBJ databases">
        <title>Complete sequence of Cellvibrio gilvus ATCC 13127.</title>
        <authorList>
            <person name="Lucas S."/>
            <person name="Han J."/>
            <person name="Lapidus A."/>
            <person name="Cheng J.-F."/>
            <person name="Goodwin L."/>
            <person name="Pitluck S."/>
            <person name="Peters L."/>
            <person name="Munk A."/>
            <person name="Detter J.C."/>
            <person name="Han C."/>
            <person name="Tapia R."/>
            <person name="Land M."/>
            <person name="Hauser L."/>
            <person name="Kyrpides N."/>
            <person name="Ivanova N."/>
            <person name="Ovchinnikova G."/>
            <person name="Pagani I."/>
            <person name="Mead D."/>
            <person name="Brumm P."/>
            <person name="Woyke T."/>
        </authorList>
    </citation>
    <scope>NUCLEOTIDE SEQUENCE [LARGE SCALE GENOMIC DNA]</scope>
    <source>
        <strain evidence="4">ATCC 13127 / NRRL B-14078</strain>
    </source>
</reference>
<protein>
    <submittedName>
        <fullName evidence="3">NUDIX hydrolase</fullName>
    </submittedName>
</protein>
<dbReference type="InterPro" id="IPR054105">
    <property type="entry name" value="WHD_NrtR"/>
</dbReference>
<dbReference type="SUPFAM" id="SSF55811">
    <property type="entry name" value="Nudix"/>
    <property type="match status" value="1"/>
</dbReference>